<dbReference type="GeneID" id="92032022"/>
<gene>
    <name evidence="9" type="ORF">J3D65DRAFT_613448</name>
</gene>
<keyword evidence="10" id="KW-1185">Reference proteome</keyword>
<organism evidence="9 10">
    <name type="scientific">Phyllosticta citribraziliensis</name>
    <dbReference type="NCBI Taxonomy" id="989973"/>
    <lineage>
        <taxon>Eukaryota</taxon>
        <taxon>Fungi</taxon>
        <taxon>Dikarya</taxon>
        <taxon>Ascomycota</taxon>
        <taxon>Pezizomycotina</taxon>
        <taxon>Dothideomycetes</taxon>
        <taxon>Dothideomycetes incertae sedis</taxon>
        <taxon>Botryosphaeriales</taxon>
        <taxon>Phyllostictaceae</taxon>
        <taxon>Phyllosticta</taxon>
    </lineage>
</organism>
<dbReference type="Proteomes" id="UP001360953">
    <property type="component" value="Unassembled WGS sequence"/>
</dbReference>
<feature type="domain" description="TauD/TfdA-like" evidence="8">
    <location>
        <begin position="184"/>
        <end position="466"/>
    </location>
</feature>
<dbReference type="GO" id="GO:0051213">
    <property type="term" value="F:dioxygenase activity"/>
    <property type="evidence" value="ECO:0007669"/>
    <property type="project" value="UniProtKB-KW"/>
</dbReference>
<dbReference type="PANTHER" id="PTHR10696:SF25">
    <property type="entry name" value="OXIDOREDUCTASE AIM17-RELATED"/>
    <property type="match status" value="1"/>
</dbReference>
<evidence type="ECO:0000256" key="1">
    <source>
        <dbReference type="ARBA" id="ARBA00001954"/>
    </source>
</evidence>
<keyword evidence="5" id="KW-0560">Oxidoreductase</keyword>
<evidence type="ECO:0000259" key="8">
    <source>
        <dbReference type="Pfam" id="PF02668"/>
    </source>
</evidence>
<comment type="caution">
    <text evidence="9">The sequence shown here is derived from an EMBL/GenBank/DDBJ whole genome shotgun (WGS) entry which is preliminary data.</text>
</comment>
<comment type="cofactor">
    <cofactor evidence="1">
        <name>Fe(2+)</name>
        <dbReference type="ChEBI" id="CHEBI:29033"/>
    </cofactor>
</comment>
<dbReference type="Gene3D" id="3.60.130.10">
    <property type="entry name" value="Clavaminate synthase-like"/>
    <property type="match status" value="1"/>
</dbReference>
<sequence length="503" mass="56951">MLRSSFKTGAKNAPGSLRRPKWSANQFNLSQVQLRRSTAAASPLKASTEPPESVTNVPSRGLSGNLPQSEKALTSIVSSLNAKQIRDSCTCPQCVDPSSSQKSYHTTDIPENIQPKARLANGDSRVIEIKWQNDIPNWSNDHVTQFYRNNAEAKDTIYHPIAPVDRRIWNAKQARKVSEQKAFIDFHDYVHNDETLHKALEQIGRWGIVFLKNVPDSEKAIESITGRIGLLKETFYGRTWDVKSMPQAKNIAYTHQYLGLHQDLMYVSNPPHLQILHSLRARAPGGESMFADGFWAAHELLRRDRAAFDALCTHKVPFHYRNDSQSYVKWRPTIELGARTNPTTPVVHPEQKEADAAAMPAFSADAPADLGLHAINYSPPFQAPWLATQTGHHAFPSAQHQPLSRSQFDELFSALSHYRRILEDPANMLELRLEEGQAVVFDNRRVLHARREFDATKGERWLKGAYVDDDVFYSRWRVLAAKISGAEREEEEMRKVLYGGQRA</sequence>
<evidence type="ECO:0000256" key="3">
    <source>
        <dbReference type="ARBA" id="ARBA00022723"/>
    </source>
</evidence>
<evidence type="ECO:0000256" key="5">
    <source>
        <dbReference type="ARBA" id="ARBA00023002"/>
    </source>
</evidence>
<evidence type="ECO:0000256" key="6">
    <source>
        <dbReference type="ARBA" id="ARBA00023004"/>
    </source>
</evidence>
<dbReference type="PANTHER" id="PTHR10696">
    <property type="entry name" value="GAMMA-BUTYROBETAINE HYDROXYLASE-RELATED"/>
    <property type="match status" value="1"/>
</dbReference>
<protein>
    <submittedName>
        <fullName evidence="9">Gamma-butyrobetaine dioxygenase</fullName>
    </submittedName>
</protein>
<dbReference type="InterPro" id="IPR050411">
    <property type="entry name" value="AlphaKG_dependent_hydroxylases"/>
</dbReference>
<evidence type="ECO:0000256" key="2">
    <source>
        <dbReference type="ARBA" id="ARBA00008654"/>
    </source>
</evidence>
<evidence type="ECO:0000256" key="4">
    <source>
        <dbReference type="ARBA" id="ARBA00022964"/>
    </source>
</evidence>
<dbReference type="InterPro" id="IPR003819">
    <property type="entry name" value="TauD/TfdA-like"/>
</dbReference>
<dbReference type="RefSeq" id="XP_066658630.1">
    <property type="nucleotide sequence ID" value="XM_066799116.1"/>
</dbReference>
<name>A0ABR1M424_9PEZI</name>
<dbReference type="SUPFAM" id="SSF51197">
    <property type="entry name" value="Clavaminate synthase-like"/>
    <property type="match status" value="1"/>
</dbReference>
<dbReference type="Gene3D" id="3.30.2020.30">
    <property type="match status" value="1"/>
</dbReference>
<feature type="region of interest" description="Disordered" evidence="7">
    <location>
        <begin position="1"/>
        <end position="67"/>
    </location>
</feature>
<feature type="compositionally biased region" description="Polar residues" evidence="7">
    <location>
        <begin position="23"/>
        <end position="40"/>
    </location>
</feature>
<reference evidence="9 10" key="1">
    <citation type="submission" date="2024-04" db="EMBL/GenBank/DDBJ databases">
        <title>Phyllosticta paracitricarpa is synonymous to the EU quarantine fungus P. citricarpa based on phylogenomic analyses.</title>
        <authorList>
            <consortium name="Lawrence Berkeley National Laboratory"/>
            <person name="Van ingen-buijs V.A."/>
            <person name="Van westerhoven A.C."/>
            <person name="Haridas S."/>
            <person name="Skiadas P."/>
            <person name="Martin F."/>
            <person name="Groenewald J.Z."/>
            <person name="Crous P.W."/>
            <person name="Seidl M.F."/>
        </authorList>
    </citation>
    <scope>NUCLEOTIDE SEQUENCE [LARGE SCALE GENOMIC DNA]</scope>
    <source>
        <strain evidence="9 10">CPC 17464</strain>
    </source>
</reference>
<proteinExistence type="inferred from homology"/>
<dbReference type="InterPro" id="IPR038492">
    <property type="entry name" value="GBBH-like_N_sf"/>
</dbReference>
<dbReference type="InterPro" id="IPR042098">
    <property type="entry name" value="TauD-like_sf"/>
</dbReference>
<keyword evidence="3" id="KW-0479">Metal-binding</keyword>
<evidence type="ECO:0000313" key="9">
    <source>
        <dbReference type="EMBL" id="KAK7542337.1"/>
    </source>
</evidence>
<keyword evidence="6" id="KW-0408">Iron</keyword>
<accession>A0ABR1M424</accession>
<dbReference type="EMBL" id="JBBPEH010000002">
    <property type="protein sequence ID" value="KAK7542337.1"/>
    <property type="molecule type" value="Genomic_DNA"/>
</dbReference>
<evidence type="ECO:0000313" key="10">
    <source>
        <dbReference type="Proteomes" id="UP001360953"/>
    </source>
</evidence>
<evidence type="ECO:0000256" key="7">
    <source>
        <dbReference type="SAM" id="MobiDB-lite"/>
    </source>
</evidence>
<keyword evidence="4 9" id="KW-0223">Dioxygenase</keyword>
<comment type="similarity">
    <text evidence="2">Belongs to the gamma-BBH/TMLD family.</text>
</comment>
<dbReference type="Pfam" id="PF02668">
    <property type="entry name" value="TauD"/>
    <property type="match status" value="1"/>
</dbReference>